<sequence length="285" mass="33339">MRKPFLFDYISCQKEEEGRKITGYEEYTITVASEKVPGLLFSSGDNHLSEVYAVMREHSAVWEQLGSIKGFEYEPGYEYTLRISETNYLDHSMGDPAWTEYELLKLISKEEKTSDNVPNNFIPEWFYTEYCTGIDSEFRYYIDAENKSVIEEDLNSNPMITFGGLDCYMNNNWTRWLLVNEKKEIGMLGFIKKESKESADFPESYKNLKPEGTVTGAMEWTFIIGNDPENEENAIKYDVFICTPSKSKSADPTPVPYFYKDFTQYYQEKYPEYEIKNVVVCYNEK</sequence>
<dbReference type="InterPro" id="IPR025485">
    <property type="entry name" value="DUF4377"/>
</dbReference>
<reference evidence="2" key="2">
    <citation type="submission" date="2021-04" db="EMBL/GenBank/DDBJ databases">
        <authorList>
            <person name="Gilroy R."/>
        </authorList>
    </citation>
    <scope>NUCLEOTIDE SEQUENCE</scope>
    <source>
        <strain evidence="2">G4-2901</strain>
    </source>
</reference>
<comment type="caution">
    <text evidence="2">The sequence shown here is derived from an EMBL/GenBank/DDBJ whole genome shotgun (WGS) entry which is preliminary data.</text>
</comment>
<dbReference type="EMBL" id="JAHLFW010000080">
    <property type="protein sequence ID" value="MBU3838550.1"/>
    <property type="molecule type" value="Genomic_DNA"/>
</dbReference>
<evidence type="ECO:0000259" key="1">
    <source>
        <dbReference type="Pfam" id="PF14302"/>
    </source>
</evidence>
<dbReference type="AlphaFoldDB" id="A0A948TD77"/>
<protein>
    <submittedName>
        <fullName evidence="2">DUF4377 domain-containing protein</fullName>
    </submittedName>
</protein>
<name>A0A948TD77_9BACT</name>
<organism evidence="2 3">
    <name type="scientific">Candidatus Phocaeicola faecigallinarum</name>
    <dbReference type="NCBI Taxonomy" id="2838732"/>
    <lineage>
        <taxon>Bacteria</taxon>
        <taxon>Pseudomonadati</taxon>
        <taxon>Bacteroidota</taxon>
        <taxon>Bacteroidia</taxon>
        <taxon>Bacteroidales</taxon>
        <taxon>Bacteroidaceae</taxon>
        <taxon>Phocaeicola</taxon>
    </lineage>
</organism>
<evidence type="ECO:0000313" key="3">
    <source>
        <dbReference type="Proteomes" id="UP000783796"/>
    </source>
</evidence>
<feature type="domain" description="DUF4377" evidence="1">
    <location>
        <begin position="50"/>
        <end position="109"/>
    </location>
</feature>
<evidence type="ECO:0000313" key="2">
    <source>
        <dbReference type="EMBL" id="MBU3838550.1"/>
    </source>
</evidence>
<proteinExistence type="predicted"/>
<dbReference type="Pfam" id="PF14302">
    <property type="entry name" value="DUF4377"/>
    <property type="match status" value="1"/>
</dbReference>
<reference evidence="2" key="1">
    <citation type="journal article" date="2021" name="PeerJ">
        <title>Extensive microbial diversity within the chicken gut microbiome revealed by metagenomics and culture.</title>
        <authorList>
            <person name="Gilroy R."/>
            <person name="Ravi A."/>
            <person name="Getino M."/>
            <person name="Pursley I."/>
            <person name="Horton D.L."/>
            <person name="Alikhan N.F."/>
            <person name="Baker D."/>
            <person name="Gharbi K."/>
            <person name="Hall N."/>
            <person name="Watson M."/>
            <person name="Adriaenssens E.M."/>
            <person name="Foster-Nyarko E."/>
            <person name="Jarju S."/>
            <person name="Secka A."/>
            <person name="Antonio M."/>
            <person name="Oren A."/>
            <person name="Chaudhuri R.R."/>
            <person name="La Ragione R."/>
            <person name="Hildebrand F."/>
            <person name="Pallen M.J."/>
        </authorList>
    </citation>
    <scope>NUCLEOTIDE SEQUENCE</scope>
    <source>
        <strain evidence="2">G4-2901</strain>
    </source>
</reference>
<dbReference type="Proteomes" id="UP000783796">
    <property type="component" value="Unassembled WGS sequence"/>
</dbReference>
<accession>A0A948TD77</accession>
<gene>
    <name evidence="2" type="ORF">H9777_09635</name>
</gene>